<comment type="similarity">
    <text evidence="1">Belongs to the TOM1 family.</text>
</comment>
<protein>
    <submittedName>
        <fullName evidence="3">Uncharacterized protein</fullName>
    </submittedName>
</protein>
<reference evidence="3 4" key="1">
    <citation type="submission" date="2024-02" db="EMBL/GenBank/DDBJ databases">
        <authorList>
            <person name="Vignale AGUSTIN F."/>
            <person name="Sosa J E."/>
            <person name="Modenutti C."/>
        </authorList>
    </citation>
    <scope>NUCLEOTIDE SEQUENCE [LARGE SCALE GENOMIC DNA]</scope>
</reference>
<organism evidence="3 4">
    <name type="scientific">Ilex paraguariensis</name>
    <name type="common">yerba mate</name>
    <dbReference type="NCBI Taxonomy" id="185542"/>
    <lineage>
        <taxon>Eukaryota</taxon>
        <taxon>Viridiplantae</taxon>
        <taxon>Streptophyta</taxon>
        <taxon>Embryophyta</taxon>
        <taxon>Tracheophyta</taxon>
        <taxon>Spermatophyta</taxon>
        <taxon>Magnoliopsida</taxon>
        <taxon>eudicotyledons</taxon>
        <taxon>Gunneridae</taxon>
        <taxon>Pentapetalae</taxon>
        <taxon>asterids</taxon>
        <taxon>campanulids</taxon>
        <taxon>Aquifoliales</taxon>
        <taxon>Aquifoliaceae</taxon>
        <taxon>Ilex</taxon>
    </lineage>
</organism>
<dbReference type="Proteomes" id="UP001642360">
    <property type="component" value="Unassembled WGS sequence"/>
</dbReference>
<evidence type="ECO:0000313" key="3">
    <source>
        <dbReference type="EMBL" id="CAK9162642.1"/>
    </source>
</evidence>
<accession>A0ABC8T6G3</accession>
<dbReference type="EMBL" id="CAUOFW020003924">
    <property type="protein sequence ID" value="CAK9162642.1"/>
    <property type="molecule type" value="Genomic_DNA"/>
</dbReference>
<sequence>MQWCKSSIIVSPVQNLEFSSWWYRNWSDCDIQVNVSSTFLNTSELFWQDDLIATLVQQCHQSQFTKLQSNYEEMNKSSGILREPKPAMIPIAVELDESPCLGKEEALIQKPVGSHGGGSRGSKDDMMDDLDEMIFNKKASGTSEVGYDTKK</sequence>
<gene>
    <name evidence="3" type="ORF">ILEXP_LOCUS31525</name>
</gene>
<dbReference type="InterPro" id="IPR044836">
    <property type="entry name" value="TOL_plant"/>
</dbReference>
<comment type="caution">
    <text evidence="3">The sequence shown here is derived from an EMBL/GenBank/DDBJ whole genome shotgun (WGS) entry which is preliminary data.</text>
</comment>
<evidence type="ECO:0000256" key="1">
    <source>
        <dbReference type="ARBA" id="ARBA00007708"/>
    </source>
</evidence>
<dbReference type="AlphaFoldDB" id="A0ABC8T6G3"/>
<name>A0ABC8T6G3_9AQUA</name>
<evidence type="ECO:0000256" key="2">
    <source>
        <dbReference type="SAM" id="MobiDB-lite"/>
    </source>
</evidence>
<feature type="region of interest" description="Disordered" evidence="2">
    <location>
        <begin position="110"/>
        <end position="129"/>
    </location>
</feature>
<proteinExistence type="inferred from homology"/>
<dbReference type="PANTHER" id="PTHR46646:SF1">
    <property type="entry name" value="TOM1-LIKE PROTEIN 1"/>
    <property type="match status" value="1"/>
</dbReference>
<keyword evidence="4" id="KW-1185">Reference proteome</keyword>
<dbReference type="PANTHER" id="PTHR46646">
    <property type="entry name" value="TOM1-LIKE PROTEIN 1"/>
    <property type="match status" value="1"/>
</dbReference>
<evidence type="ECO:0000313" key="4">
    <source>
        <dbReference type="Proteomes" id="UP001642360"/>
    </source>
</evidence>